<dbReference type="EMBL" id="CP010849">
    <property type="protein sequence ID" value="AJP02432.1"/>
    <property type="molecule type" value="Genomic_DNA"/>
</dbReference>
<evidence type="ECO:0000256" key="1">
    <source>
        <dbReference type="SAM" id="MobiDB-lite"/>
    </source>
</evidence>
<evidence type="ECO:0000313" key="2">
    <source>
        <dbReference type="EMBL" id="AJP02432.1"/>
    </source>
</evidence>
<name>A0A0C5FR01_9ACTN</name>
<feature type="compositionally biased region" description="Gly residues" evidence="1">
    <location>
        <begin position="1"/>
        <end position="11"/>
    </location>
</feature>
<organism evidence="2 3">
    <name type="scientific">Streptomyces cyaneogriseus subsp. noncyanogenus</name>
    <dbReference type="NCBI Taxonomy" id="477245"/>
    <lineage>
        <taxon>Bacteria</taxon>
        <taxon>Bacillati</taxon>
        <taxon>Actinomycetota</taxon>
        <taxon>Actinomycetes</taxon>
        <taxon>Kitasatosporales</taxon>
        <taxon>Streptomycetaceae</taxon>
        <taxon>Streptomyces</taxon>
    </lineage>
</organism>
<accession>A0A0C5FR01</accession>
<dbReference type="KEGG" id="scw:TU94_14025"/>
<dbReference type="Proteomes" id="UP000032234">
    <property type="component" value="Chromosome"/>
</dbReference>
<dbReference type="AlphaFoldDB" id="A0A0C5FR01"/>
<gene>
    <name evidence="2" type="ORF">TU94_14025</name>
</gene>
<reference evidence="2 3" key="1">
    <citation type="submission" date="2015-02" db="EMBL/GenBank/DDBJ databases">
        <title>Genome sequence of thermotolerant Streptomyces cyaneogriseus subsp. Noncyanogenus NMWT1, the producer of nematocidal antibiotics nemadectin.</title>
        <authorList>
            <person name="Wang H."/>
            <person name="Li C."/>
            <person name="Xiang W."/>
            <person name="Wang X."/>
        </authorList>
    </citation>
    <scope>NUCLEOTIDE SEQUENCE [LARGE SCALE GENOMIC DNA]</scope>
    <source>
        <strain evidence="2 3">NMWT 1</strain>
    </source>
</reference>
<sequence>MRWGCGFGGGAAAAARSGSGARRRTARPSFAPRSSLAFLMPPRAAGPSPGRPSRPRPRRCPGPGAPLRTPACAGP</sequence>
<dbReference type="HOGENOM" id="CLU_2669362_0_0_11"/>
<evidence type="ECO:0000313" key="3">
    <source>
        <dbReference type="Proteomes" id="UP000032234"/>
    </source>
</evidence>
<protein>
    <submittedName>
        <fullName evidence="2">Uncharacterized protein</fullName>
    </submittedName>
</protein>
<proteinExistence type="predicted"/>
<keyword evidence="3" id="KW-1185">Reference proteome</keyword>
<feature type="region of interest" description="Disordered" evidence="1">
    <location>
        <begin position="1"/>
        <end position="75"/>
    </location>
</feature>